<evidence type="ECO:0000313" key="3">
    <source>
        <dbReference type="Proteomes" id="UP000324897"/>
    </source>
</evidence>
<sequence>MDDCVKPPLAAATILEPDHLPTSQPCASPKHPAWKHHKQTTDCSKAGMSTQGEHGNFKVKTIGSVPHEGNNRTVNLIGHKHHKTKAVKHKAPRNEVVLSEKKPAMLTLNKPGEPGNDMHLAVFPADLDCGGAVQLQHSERKRDLGESSGSLSNISNCGNDSVSSLVFELPLQMLPPPESALDLERRCAVKPTKTLQLNSTLHDVELSARGTHNNGRRVPLVSLMSKWNHKPVVGYPISVEVSDDVFHLLLPNTDDHQPATSAADGLLKKGKAEGLPSSHARRAKPKSRRKTTGKEADKLWQPHMKKPASSPRKMRRLSSFALSQRDGDAGKSCWCKRFCAVIILLAPHFVVFCPGLHVAALRGSGGSGLKPRVELAMQRRQNDGVLTDRIGAVSLR</sequence>
<accession>A0A5J9SMP5</accession>
<organism evidence="2 3">
    <name type="scientific">Eragrostis curvula</name>
    <name type="common">weeping love grass</name>
    <dbReference type="NCBI Taxonomy" id="38414"/>
    <lineage>
        <taxon>Eukaryota</taxon>
        <taxon>Viridiplantae</taxon>
        <taxon>Streptophyta</taxon>
        <taxon>Embryophyta</taxon>
        <taxon>Tracheophyta</taxon>
        <taxon>Spermatophyta</taxon>
        <taxon>Magnoliopsida</taxon>
        <taxon>Liliopsida</taxon>
        <taxon>Poales</taxon>
        <taxon>Poaceae</taxon>
        <taxon>PACMAD clade</taxon>
        <taxon>Chloridoideae</taxon>
        <taxon>Eragrostideae</taxon>
        <taxon>Eragrostidinae</taxon>
        <taxon>Eragrostis</taxon>
    </lineage>
</organism>
<dbReference type="AlphaFoldDB" id="A0A5J9SMP5"/>
<feature type="compositionally biased region" description="Basic residues" evidence="1">
    <location>
        <begin position="279"/>
        <end position="291"/>
    </location>
</feature>
<keyword evidence="3" id="KW-1185">Reference proteome</keyword>
<dbReference type="PANTHER" id="PTHR33697:SF3">
    <property type="entry name" value="TUDOR_PWWP_MBT SUPERFAMILY PROTEIN"/>
    <property type="match status" value="1"/>
</dbReference>
<feature type="non-terminal residue" evidence="2">
    <location>
        <position position="1"/>
    </location>
</feature>
<reference evidence="2 3" key="1">
    <citation type="journal article" date="2019" name="Sci. Rep.">
        <title>A high-quality genome of Eragrostis curvula grass provides insights into Poaceae evolution and supports new strategies to enhance forage quality.</title>
        <authorList>
            <person name="Carballo J."/>
            <person name="Santos B.A.C.M."/>
            <person name="Zappacosta D."/>
            <person name="Garbus I."/>
            <person name="Selva J.P."/>
            <person name="Gallo C.A."/>
            <person name="Diaz A."/>
            <person name="Albertini E."/>
            <person name="Caccamo M."/>
            <person name="Echenique V."/>
        </authorList>
    </citation>
    <scope>NUCLEOTIDE SEQUENCE [LARGE SCALE GENOMIC DNA]</scope>
    <source>
        <strain evidence="3">cv. Victoria</strain>
        <tissue evidence="2">Leaf</tissue>
    </source>
</reference>
<dbReference type="EMBL" id="RWGY01000616">
    <property type="protein sequence ID" value="TVU00271.1"/>
    <property type="molecule type" value="Genomic_DNA"/>
</dbReference>
<dbReference type="Gramene" id="TVU00271">
    <property type="protein sequence ID" value="TVU00271"/>
    <property type="gene ID" value="EJB05_54313"/>
</dbReference>
<protein>
    <submittedName>
        <fullName evidence="2">Uncharacterized protein</fullName>
    </submittedName>
</protein>
<feature type="region of interest" description="Disordered" evidence="1">
    <location>
        <begin position="268"/>
        <end position="315"/>
    </location>
</feature>
<dbReference type="PANTHER" id="PTHR33697">
    <property type="entry name" value="T17B22.17 PROTEIN-RELATED"/>
    <property type="match status" value="1"/>
</dbReference>
<evidence type="ECO:0000313" key="2">
    <source>
        <dbReference type="EMBL" id="TVU00271.1"/>
    </source>
</evidence>
<dbReference type="InterPro" id="IPR044679">
    <property type="entry name" value="PWWP2-like"/>
</dbReference>
<proteinExistence type="predicted"/>
<evidence type="ECO:0000256" key="1">
    <source>
        <dbReference type="SAM" id="MobiDB-lite"/>
    </source>
</evidence>
<gene>
    <name evidence="2" type="ORF">EJB05_54313</name>
</gene>
<dbReference type="Proteomes" id="UP000324897">
    <property type="component" value="Unassembled WGS sequence"/>
</dbReference>
<name>A0A5J9SMP5_9POAL</name>
<comment type="caution">
    <text evidence="2">The sequence shown here is derived from an EMBL/GenBank/DDBJ whole genome shotgun (WGS) entry which is preliminary data.</text>
</comment>
<dbReference type="OrthoDB" id="674240at2759"/>